<dbReference type="InterPro" id="IPR053931">
    <property type="entry name" value="RapZ_C"/>
</dbReference>
<comment type="caution">
    <text evidence="7">The sequence shown here is derived from an EMBL/GenBank/DDBJ whole genome shotgun (WGS) entry which is preliminary data.</text>
</comment>
<dbReference type="EMBL" id="DXAK01000044">
    <property type="protein sequence ID" value="HJA07191.1"/>
    <property type="molecule type" value="Genomic_DNA"/>
</dbReference>
<reference evidence="7" key="1">
    <citation type="journal article" date="2021" name="PeerJ">
        <title>Extensive microbial diversity within the chicken gut microbiome revealed by metagenomics and culture.</title>
        <authorList>
            <person name="Gilroy R."/>
            <person name="Ravi A."/>
            <person name="Getino M."/>
            <person name="Pursley I."/>
            <person name="Horton D.L."/>
            <person name="Alikhan N.F."/>
            <person name="Baker D."/>
            <person name="Gharbi K."/>
            <person name="Hall N."/>
            <person name="Watson M."/>
            <person name="Adriaenssens E.M."/>
            <person name="Foster-Nyarko E."/>
            <person name="Jarju S."/>
            <person name="Secka A."/>
            <person name="Antonio M."/>
            <person name="Oren A."/>
            <person name="Chaudhuri R.R."/>
            <person name="La Ragione R."/>
            <person name="Hildebrand F."/>
            <person name="Pallen M.J."/>
        </authorList>
    </citation>
    <scope>NUCLEOTIDE SEQUENCE</scope>
    <source>
        <strain evidence="7">ChiSjej2B20-11307</strain>
    </source>
</reference>
<dbReference type="NCBIfam" id="NF003828">
    <property type="entry name" value="PRK05416.1"/>
    <property type="match status" value="1"/>
</dbReference>
<evidence type="ECO:0000313" key="8">
    <source>
        <dbReference type="Proteomes" id="UP000824223"/>
    </source>
</evidence>
<keyword evidence="1 4" id="KW-0547">Nucleotide-binding</keyword>
<dbReference type="GO" id="GO:0005525">
    <property type="term" value="F:GTP binding"/>
    <property type="evidence" value="ECO:0007669"/>
    <property type="project" value="UniProtKB-UniRule"/>
</dbReference>
<dbReference type="Pfam" id="PF22740">
    <property type="entry name" value="PapZ_C"/>
    <property type="match status" value="1"/>
</dbReference>
<dbReference type="PANTHER" id="PTHR30448:SF0">
    <property type="entry name" value="RNASE ADAPTER PROTEIN RAPZ"/>
    <property type="match status" value="1"/>
</dbReference>
<evidence type="ECO:0000256" key="2">
    <source>
        <dbReference type="ARBA" id="ARBA00022840"/>
    </source>
</evidence>
<evidence type="ECO:0000259" key="6">
    <source>
        <dbReference type="Pfam" id="PF22740"/>
    </source>
</evidence>
<evidence type="ECO:0000256" key="3">
    <source>
        <dbReference type="ARBA" id="ARBA00023134"/>
    </source>
</evidence>
<keyword evidence="3 4" id="KW-0342">GTP-binding</keyword>
<evidence type="ECO:0000259" key="5">
    <source>
        <dbReference type="Pfam" id="PF03668"/>
    </source>
</evidence>
<name>A0A9D2HBS7_9FIRM</name>
<dbReference type="Pfam" id="PF03668">
    <property type="entry name" value="RapZ-like_N"/>
    <property type="match status" value="1"/>
</dbReference>
<evidence type="ECO:0000256" key="4">
    <source>
        <dbReference type="HAMAP-Rule" id="MF_00636"/>
    </source>
</evidence>
<dbReference type="GO" id="GO:0005524">
    <property type="term" value="F:ATP binding"/>
    <property type="evidence" value="ECO:0007669"/>
    <property type="project" value="UniProtKB-UniRule"/>
</dbReference>
<feature type="domain" description="RapZ C-terminal" evidence="6">
    <location>
        <begin position="164"/>
        <end position="283"/>
    </location>
</feature>
<reference evidence="7" key="2">
    <citation type="submission" date="2021-04" db="EMBL/GenBank/DDBJ databases">
        <authorList>
            <person name="Gilroy R."/>
        </authorList>
    </citation>
    <scope>NUCLEOTIDE SEQUENCE</scope>
    <source>
        <strain evidence="7">ChiSjej2B20-11307</strain>
    </source>
</reference>
<dbReference type="AlphaFoldDB" id="A0A9D2HBS7"/>
<gene>
    <name evidence="7" type="primary">rapZ</name>
    <name evidence="7" type="ORF">H9798_08650</name>
</gene>
<sequence length="292" mass="33506">MRFVIVTGMSGAGKSTALKMLEDMGYFCVDNLPIPLLPRFVEMFGEPGEEVKKVALGIDVRGGQDFPGLKEALDDMDDKKVEYEILFLDAKDDVLIKRYKETRRQHPLSGSGRVDTGIAKEREKIMFLKMRATYIMDTSKLLTRELKLELEKIFVRGQKFCSLYITVMSFGFKYGIPQDSDLVFDVRFLPNPYYIDELKEKTGNDPEVQDYVMENDKAHVFLEKLKDMVEFLIPNYILEGKNQLVISIGCTGGKHRSVTLANALYNMLQEQENYGVRIEHRDIGKDAITKRK</sequence>
<dbReference type="InterPro" id="IPR053930">
    <property type="entry name" value="RapZ-like_N"/>
</dbReference>
<organism evidence="7 8">
    <name type="scientific">Candidatus Mediterraneibacter pullicola</name>
    <dbReference type="NCBI Taxonomy" id="2838682"/>
    <lineage>
        <taxon>Bacteria</taxon>
        <taxon>Bacillati</taxon>
        <taxon>Bacillota</taxon>
        <taxon>Clostridia</taxon>
        <taxon>Lachnospirales</taxon>
        <taxon>Lachnospiraceae</taxon>
        <taxon>Mediterraneibacter</taxon>
    </lineage>
</organism>
<proteinExistence type="inferred from homology"/>
<dbReference type="PIRSF" id="PIRSF005052">
    <property type="entry name" value="P-loopkin"/>
    <property type="match status" value="1"/>
</dbReference>
<keyword evidence="2 4" id="KW-0067">ATP-binding</keyword>
<dbReference type="InterPro" id="IPR027417">
    <property type="entry name" value="P-loop_NTPase"/>
</dbReference>
<feature type="domain" description="RapZ-like N-terminal" evidence="5">
    <location>
        <begin position="1"/>
        <end position="155"/>
    </location>
</feature>
<evidence type="ECO:0000256" key="1">
    <source>
        <dbReference type="ARBA" id="ARBA00022741"/>
    </source>
</evidence>
<feature type="binding site" evidence="4">
    <location>
        <begin position="8"/>
        <end position="15"/>
    </location>
    <ligand>
        <name>ATP</name>
        <dbReference type="ChEBI" id="CHEBI:30616"/>
    </ligand>
</feature>
<dbReference type="PANTHER" id="PTHR30448">
    <property type="entry name" value="RNASE ADAPTER PROTEIN RAPZ"/>
    <property type="match status" value="1"/>
</dbReference>
<dbReference type="SUPFAM" id="SSF52540">
    <property type="entry name" value="P-loop containing nucleoside triphosphate hydrolases"/>
    <property type="match status" value="1"/>
</dbReference>
<feature type="binding site" evidence="4">
    <location>
        <begin position="59"/>
        <end position="62"/>
    </location>
    <ligand>
        <name>GTP</name>
        <dbReference type="ChEBI" id="CHEBI:37565"/>
    </ligand>
</feature>
<protein>
    <submittedName>
        <fullName evidence="7">RNase adapter RapZ</fullName>
    </submittedName>
</protein>
<dbReference type="HAMAP" id="MF_00636">
    <property type="entry name" value="RapZ_like"/>
    <property type="match status" value="1"/>
</dbReference>
<evidence type="ECO:0000313" key="7">
    <source>
        <dbReference type="EMBL" id="HJA07191.1"/>
    </source>
</evidence>
<dbReference type="Proteomes" id="UP000824223">
    <property type="component" value="Unassembled WGS sequence"/>
</dbReference>
<accession>A0A9D2HBS7</accession>
<dbReference type="InterPro" id="IPR005337">
    <property type="entry name" value="RapZ-like"/>
</dbReference>